<gene>
    <name evidence="8" type="ORF">CLV52_0855</name>
</gene>
<dbReference type="InterPro" id="IPR004837">
    <property type="entry name" value="NaCa_Exmemb"/>
</dbReference>
<organism evidence="8 9">
    <name type="scientific">Amnibacterium kyonggiense</name>
    <dbReference type="NCBI Taxonomy" id="595671"/>
    <lineage>
        <taxon>Bacteria</taxon>
        <taxon>Bacillati</taxon>
        <taxon>Actinomycetota</taxon>
        <taxon>Actinomycetes</taxon>
        <taxon>Micrococcales</taxon>
        <taxon>Microbacteriaceae</taxon>
        <taxon>Amnibacterium</taxon>
    </lineage>
</organism>
<reference evidence="8 9" key="1">
    <citation type="submission" date="2019-03" db="EMBL/GenBank/DDBJ databases">
        <title>Genomic Encyclopedia of Archaeal and Bacterial Type Strains, Phase II (KMG-II): from individual species to whole genera.</title>
        <authorList>
            <person name="Goeker M."/>
        </authorList>
    </citation>
    <scope>NUCLEOTIDE SEQUENCE [LARGE SCALE GENOMIC DNA]</scope>
    <source>
        <strain evidence="8 9">DSM 24782</strain>
    </source>
</reference>
<evidence type="ECO:0000256" key="2">
    <source>
        <dbReference type="ARBA" id="ARBA00022692"/>
    </source>
</evidence>
<feature type="transmembrane region" description="Helical" evidence="6">
    <location>
        <begin position="136"/>
        <end position="155"/>
    </location>
</feature>
<feature type="compositionally biased region" description="Basic and acidic residues" evidence="5">
    <location>
        <begin position="217"/>
        <end position="227"/>
    </location>
</feature>
<feature type="transmembrane region" description="Helical" evidence="6">
    <location>
        <begin position="28"/>
        <end position="47"/>
    </location>
</feature>
<evidence type="ECO:0000313" key="8">
    <source>
        <dbReference type="EMBL" id="TDS80298.1"/>
    </source>
</evidence>
<feature type="transmembrane region" description="Helical" evidence="6">
    <location>
        <begin position="97"/>
        <end position="116"/>
    </location>
</feature>
<dbReference type="Gene3D" id="1.20.1420.30">
    <property type="entry name" value="NCX, central ion-binding region"/>
    <property type="match status" value="1"/>
</dbReference>
<feature type="transmembrane region" description="Helical" evidence="6">
    <location>
        <begin position="299"/>
        <end position="322"/>
    </location>
</feature>
<dbReference type="InterPro" id="IPR044880">
    <property type="entry name" value="NCX_ion-bd_dom_sf"/>
</dbReference>
<name>A0A4R7FRG0_9MICO</name>
<evidence type="ECO:0000313" key="9">
    <source>
        <dbReference type="Proteomes" id="UP000295344"/>
    </source>
</evidence>
<dbReference type="GO" id="GO:0008273">
    <property type="term" value="F:calcium, potassium:sodium antiporter activity"/>
    <property type="evidence" value="ECO:0007669"/>
    <property type="project" value="TreeGrafter"/>
</dbReference>
<evidence type="ECO:0000256" key="5">
    <source>
        <dbReference type="SAM" id="MobiDB-lite"/>
    </source>
</evidence>
<dbReference type="Proteomes" id="UP000295344">
    <property type="component" value="Unassembled WGS sequence"/>
</dbReference>
<feature type="transmembrane region" description="Helical" evidence="6">
    <location>
        <begin position="360"/>
        <end position="383"/>
    </location>
</feature>
<feature type="domain" description="Sodium/calcium exchanger membrane region" evidence="7">
    <location>
        <begin position="33"/>
        <end position="184"/>
    </location>
</feature>
<feature type="transmembrane region" description="Helical" evidence="6">
    <location>
        <begin position="334"/>
        <end position="353"/>
    </location>
</feature>
<feature type="transmembrane region" description="Helical" evidence="6">
    <location>
        <begin position="68"/>
        <end position="91"/>
    </location>
</feature>
<proteinExistence type="predicted"/>
<feature type="region of interest" description="Disordered" evidence="5">
    <location>
        <begin position="195"/>
        <end position="227"/>
    </location>
</feature>
<sequence>MTAGARAPSRRRCSRSGSEFNAAVLDHLPLWLLIVVFVASGAVIWVAGVQLSKSTDAIDDRLHLGSALGGLIVLAVATNLPEIAITVTAAASGSVEVAVGNILGGIALQTVVIVILDRFGRRKKEAPPLTFRAASLTLVVEALSVVAILAVVVAGTQLPKGLDVLRLTPQAVLIVVLWIIGLLLVRRAGSHLPWHENGNAPGATPHRSGHRTRSSAGHHDSVSEGQRKRGLGRTLAVFAAAALATLVAGFFLEQSGDAASGQLGLSGLLFGATVLALATSLPEISTGLQAIRQGDDNLAISDIFGGNAFLPVLFLLAGLISGKAVLPVAKSGDIYLTAIAALLTAIYAIGLLFRPRRRVLGMGVDSLAVLIAYLLGIGGLIAVTG</sequence>
<evidence type="ECO:0000256" key="1">
    <source>
        <dbReference type="ARBA" id="ARBA00004141"/>
    </source>
</evidence>
<evidence type="ECO:0000256" key="6">
    <source>
        <dbReference type="SAM" id="Phobius"/>
    </source>
</evidence>
<accession>A0A4R7FRG0</accession>
<feature type="transmembrane region" description="Helical" evidence="6">
    <location>
        <begin position="258"/>
        <end position="278"/>
    </location>
</feature>
<evidence type="ECO:0000256" key="4">
    <source>
        <dbReference type="ARBA" id="ARBA00023136"/>
    </source>
</evidence>
<dbReference type="GO" id="GO:0006874">
    <property type="term" value="P:intracellular calcium ion homeostasis"/>
    <property type="evidence" value="ECO:0007669"/>
    <property type="project" value="TreeGrafter"/>
</dbReference>
<feature type="domain" description="Sodium/calcium exchanger membrane region" evidence="7">
    <location>
        <begin position="235"/>
        <end position="375"/>
    </location>
</feature>
<evidence type="ECO:0000259" key="7">
    <source>
        <dbReference type="Pfam" id="PF01699"/>
    </source>
</evidence>
<dbReference type="Pfam" id="PF01699">
    <property type="entry name" value="Na_Ca_ex"/>
    <property type="match status" value="2"/>
</dbReference>
<comment type="subcellular location">
    <subcellularLocation>
        <location evidence="1">Membrane</location>
        <topology evidence="1">Multi-pass membrane protein</topology>
    </subcellularLocation>
</comment>
<keyword evidence="4 6" id="KW-0472">Membrane</keyword>
<dbReference type="EMBL" id="SOAM01000001">
    <property type="protein sequence ID" value="TDS80298.1"/>
    <property type="molecule type" value="Genomic_DNA"/>
</dbReference>
<dbReference type="GO" id="GO:0005262">
    <property type="term" value="F:calcium channel activity"/>
    <property type="evidence" value="ECO:0007669"/>
    <property type="project" value="TreeGrafter"/>
</dbReference>
<dbReference type="InterPro" id="IPR004481">
    <property type="entry name" value="K/Na/Ca-exchanger"/>
</dbReference>
<dbReference type="PANTHER" id="PTHR10846:SF8">
    <property type="entry name" value="INNER MEMBRANE PROTEIN YRBG"/>
    <property type="match status" value="1"/>
</dbReference>
<dbReference type="AlphaFoldDB" id="A0A4R7FRG0"/>
<keyword evidence="3 6" id="KW-1133">Transmembrane helix</keyword>
<dbReference type="PANTHER" id="PTHR10846">
    <property type="entry name" value="SODIUM/POTASSIUM/CALCIUM EXCHANGER"/>
    <property type="match status" value="1"/>
</dbReference>
<comment type="caution">
    <text evidence="8">The sequence shown here is derived from an EMBL/GenBank/DDBJ whole genome shotgun (WGS) entry which is preliminary data.</text>
</comment>
<keyword evidence="2 6" id="KW-0812">Transmembrane</keyword>
<dbReference type="GO" id="GO:0005886">
    <property type="term" value="C:plasma membrane"/>
    <property type="evidence" value="ECO:0007669"/>
    <property type="project" value="TreeGrafter"/>
</dbReference>
<evidence type="ECO:0000256" key="3">
    <source>
        <dbReference type="ARBA" id="ARBA00022989"/>
    </source>
</evidence>
<dbReference type="OrthoDB" id="153124at2"/>
<feature type="transmembrane region" description="Helical" evidence="6">
    <location>
        <begin position="235"/>
        <end position="252"/>
    </location>
</feature>
<protein>
    <submittedName>
        <fullName evidence="8">Cation:H+ antiporter</fullName>
    </submittedName>
</protein>
<keyword evidence="9" id="KW-1185">Reference proteome</keyword>
<feature type="transmembrane region" description="Helical" evidence="6">
    <location>
        <begin position="167"/>
        <end position="185"/>
    </location>
</feature>